<proteinExistence type="predicted"/>
<dbReference type="AlphaFoldDB" id="X1NEW8"/>
<evidence type="ECO:0000313" key="1">
    <source>
        <dbReference type="EMBL" id="GAI42562.1"/>
    </source>
</evidence>
<accession>X1NEW8</accession>
<dbReference type="EMBL" id="BARV01025268">
    <property type="protein sequence ID" value="GAI42562.1"/>
    <property type="molecule type" value="Genomic_DNA"/>
</dbReference>
<name>X1NEW8_9ZZZZ</name>
<protein>
    <submittedName>
        <fullName evidence="1">Uncharacterized protein</fullName>
    </submittedName>
</protein>
<reference evidence="1" key="1">
    <citation type="journal article" date="2014" name="Front. Microbiol.">
        <title>High frequency of phylogenetically diverse reductive dehalogenase-homologous genes in deep subseafloor sedimentary metagenomes.</title>
        <authorList>
            <person name="Kawai M."/>
            <person name="Futagami T."/>
            <person name="Toyoda A."/>
            <person name="Takaki Y."/>
            <person name="Nishi S."/>
            <person name="Hori S."/>
            <person name="Arai W."/>
            <person name="Tsubouchi T."/>
            <person name="Morono Y."/>
            <person name="Uchiyama I."/>
            <person name="Ito T."/>
            <person name="Fujiyama A."/>
            <person name="Inagaki F."/>
            <person name="Takami H."/>
        </authorList>
    </citation>
    <scope>NUCLEOTIDE SEQUENCE</scope>
    <source>
        <strain evidence="1">Expedition CK06-06</strain>
    </source>
</reference>
<comment type="caution">
    <text evidence="1">The sequence shown here is derived from an EMBL/GenBank/DDBJ whole genome shotgun (WGS) entry which is preliminary data.</text>
</comment>
<organism evidence="1">
    <name type="scientific">marine sediment metagenome</name>
    <dbReference type="NCBI Taxonomy" id="412755"/>
    <lineage>
        <taxon>unclassified sequences</taxon>
        <taxon>metagenomes</taxon>
        <taxon>ecological metagenomes</taxon>
    </lineage>
</organism>
<feature type="non-terminal residue" evidence="1">
    <location>
        <position position="1"/>
    </location>
</feature>
<gene>
    <name evidence="1" type="ORF">S06H3_41075</name>
</gene>
<sequence length="37" mass="3794">CSLDYRIKSSKGVDGEVLAILIYFLPSPGVTGLGGPA</sequence>